<reference evidence="6 7" key="1">
    <citation type="submission" date="2023-03" db="EMBL/GenBank/DDBJ databases">
        <title>Complete genome sequence of Tepidibacter sp. SWIR-1, isolated from a deep-sea hydrothermal vent.</title>
        <authorList>
            <person name="Li X."/>
        </authorList>
    </citation>
    <scope>NUCLEOTIDE SEQUENCE [LARGE SCALE GENOMIC DNA]</scope>
    <source>
        <strain evidence="6 7">SWIR-1</strain>
    </source>
</reference>
<dbReference type="InterPro" id="IPR013785">
    <property type="entry name" value="Aldolase_TIM"/>
</dbReference>
<dbReference type="SUPFAM" id="SSF51412">
    <property type="entry name" value="Inosine monophosphate dehydrogenase (IMPDH)"/>
    <property type="match status" value="1"/>
</dbReference>
<dbReference type="PANTHER" id="PTHR32332">
    <property type="entry name" value="2-NITROPROPANE DIOXYGENASE"/>
    <property type="match status" value="1"/>
</dbReference>
<dbReference type="Gene3D" id="3.20.20.70">
    <property type="entry name" value="Aldolase class I"/>
    <property type="match status" value="1"/>
</dbReference>
<dbReference type="GO" id="GO:0004497">
    <property type="term" value="F:monooxygenase activity"/>
    <property type="evidence" value="ECO:0007669"/>
    <property type="project" value="UniProtKB-KW"/>
</dbReference>
<evidence type="ECO:0000313" key="6">
    <source>
        <dbReference type="EMBL" id="WFD11637.1"/>
    </source>
</evidence>
<evidence type="ECO:0000256" key="2">
    <source>
        <dbReference type="ARBA" id="ARBA00013457"/>
    </source>
</evidence>
<evidence type="ECO:0000256" key="4">
    <source>
        <dbReference type="ARBA" id="ARBA00022643"/>
    </source>
</evidence>
<accession>A0ABY8EIW0</accession>
<keyword evidence="4" id="KW-0288">FMN</keyword>
<dbReference type="EMBL" id="CP120733">
    <property type="protein sequence ID" value="WFD11637.1"/>
    <property type="molecule type" value="Genomic_DNA"/>
</dbReference>
<dbReference type="PANTHER" id="PTHR32332:SF18">
    <property type="entry name" value="2-NITROPROPANE DIOXYGENASE"/>
    <property type="match status" value="1"/>
</dbReference>
<evidence type="ECO:0000256" key="3">
    <source>
        <dbReference type="ARBA" id="ARBA00022630"/>
    </source>
</evidence>
<organism evidence="6 7">
    <name type="scientific">Tepidibacter hydrothermalis</name>
    <dbReference type="NCBI Taxonomy" id="3036126"/>
    <lineage>
        <taxon>Bacteria</taxon>
        <taxon>Bacillati</taxon>
        <taxon>Bacillota</taxon>
        <taxon>Clostridia</taxon>
        <taxon>Peptostreptococcales</taxon>
        <taxon>Peptostreptococcaceae</taxon>
        <taxon>Tepidibacter</taxon>
    </lineage>
</organism>
<dbReference type="RefSeq" id="WP_277733741.1">
    <property type="nucleotide sequence ID" value="NZ_CP120733.1"/>
</dbReference>
<comment type="function">
    <text evidence="1">Nitronate monooxygenase that uses molecular oxygen to catalyze the oxidative denitrification of alkyl nitronates. Acts on propionate 3-nitronate (P3N), the presumed physiological substrate. Probably functions in the detoxification of P3N, a metabolic poison produced by plants and fungi as a defense mechanism.</text>
</comment>
<sequence>MKLPSLNIGELIAKVPIIQGGMGVGVSGARLAAAVANEGGIGVISGVQIGYKEDDFRVDNKSANIRALKREIKRAKDLSPNGIIGVNFLVAMENYKEMVKAAVEEKVNLIISGAGLPKSLPDLIKGSKTKIAPIVSSAKAATLISKLWDRKYNYAPDMVIVEGPKAGGHLGFSISELGAIQNIDLVKIINEVKESLKPFKEKYQKDIPVVVAGGIFDGEDIAKYIKAGADGVQMGTRFVATDECEAHINFKEAYINAEKGDIELIKSPVGMPGRAINNDFVKKTKIGSIPVKKCYNCISGCSPKDIPYCITDALVRAVNGDVENGLIFSGSNAYKLDKIVSVHQLMKELVEESSAKLNTI</sequence>
<keyword evidence="3" id="KW-0285">Flavoprotein</keyword>
<evidence type="ECO:0000313" key="7">
    <source>
        <dbReference type="Proteomes" id="UP001222800"/>
    </source>
</evidence>
<dbReference type="CDD" id="cd04730">
    <property type="entry name" value="NPD_like"/>
    <property type="match status" value="1"/>
</dbReference>
<dbReference type="Pfam" id="PF03060">
    <property type="entry name" value="NMO"/>
    <property type="match status" value="1"/>
</dbReference>
<evidence type="ECO:0000256" key="5">
    <source>
        <dbReference type="ARBA" id="ARBA00023002"/>
    </source>
</evidence>
<dbReference type="InterPro" id="IPR004136">
    <property type="entry name" value="NMO"/>
</dbReference>
<keyword evidence="7" id="KW-1185">Reference proteome</keyword>
<keyword evidence="6" id="KW-0503">Monooxygenase</keyword>
<evidence type="ECO:0000256" key="1">
    <source>
        <dbReference type="ARBA" id="ARBA00003535"/>
    </source>
</evidence>
<gene>
    <name evidence="6" type="ORF">P4S50_06060</name>
</gene>
<name>A0ABY8EIW0_9FIRM</name>
<proteinExistence type="predicted"/>
<keyword evidence="5" id="KW-0560">Oxidoreductase</keyword>
<dbReference type="Proteomes" id="UP001222800">
    <property type="component" value="Chromosome"/>
</dbReference>
<protein>
    <recommendedName>
        <fullName evidence="2">Probable nitronate monooxygenase</fullName>
    </recommendedName>
</protein>